<organism evidence="1">
    <name type="scientific">viral metagenome</name>
    <dbReference type="NCBI Taxonomy" id="1070528"/>
    <lineage>
        <taxon>unclassified sequences</taxon>
        <taxon>metagenomes</taxon>
        <taxon>organismal metagenomes</taxon>
    </lineage>
</organism>
<reference evidence="1" key="1">
    <citation type="journal article" date="2020" name="Nature">
        <title>Giant virus diversity and host interactions through global metagenomics.</title>
        <authorList>
            <person name="Schulz F."/>
            <person name="Roux S."/>
            <person name="Paez-Espino D."/>
            <person name="Jungbluth S."/>
            <person name="Walsh D.A."/>
            <person name="Denef V.J."/>
            <person name="McMahon K.D."/>
            <person name="Konstantinidis K.T."/>
            <person name="Eloe-Fadrosh E.A."/>
            <person name="Kyrpides N.C."/>
            <person name="Woyke T."/>
        </authorList>
    </citation>
    <scope>NUCLEOTIDE SEQUENCE</scope>
    <source>
        <strain evidence="1">GVMAG-M-3300023184-168</strain>
    </source>
</reference>
<evidence type="ECO:0000313" key="1">
    <source>
        <dbReference type="EMBL" id="QHT83538.1"/>
    </source>
</evidence>
<dbReference type="AlphaFoldDB" id="A0A6C0HS40"/>
<name>A0A6C0HS40_9ZZZZ</name>
<proteinExistence type="predicted"/>
<accession>A0A6C0HS40</accession>
<protein>
    <submittedName>
        <fullName evidence="1">Uncharacterized protein</fullName>
    </submittedName>
</protein>
<sequence length="60" mass="6651">MTLILPNFTTATTEGTYGTYRPPETPSFNNVIYIVFDINHLVNINLLYKGGGGSGEPWFP</sequence>
<dbReference type="EMBL" id="MN740010">
    <property type="protein sequence ID" value="QHT83538.1"/>
    <property type="molecule type" value="Genomic_DNA"/>
</dbReference>